<evidence type="ECO:0000313" key="5">
    <source>
        <dbReference type="EMBL" id="CAG9280900.1"/>
    </source>
</evidence>
<dbReference type="Pfam" id="PF00069">
    <property type="entry name" value="Pkinase"/>
    <property type="match status" value="1"/>
</dbReference>
<dbReference type="GO" id="GO:0005737">
    <property type="term" value="C:cytoplasm"/>
    <property type="evidence" value="ECO:0007669"/>
    <property type="project" value="TreeGrafter"/>
</dbReference>
<dbReference type="InterPro" id="IPR032675">
    <property type="entry name" value="LRR_dom_sf"/>
</dbReference>
<dbReference type="PANTHER" id="PTHR48051">
    <property type="match status" value="1"/>
</dbReference>
<evidence type="ECO:0000256" key="3">
    <source>
        <dbReference type="PROSITE-ProRule" id="PRU10141"/>
    </source>
</evidence>
<dbReference type="Gene3D" id="1.10.510.10">
    <property type="entry name" value="Transferase(Phosphotransferase) domain 1"/>
    <property type="match status" value="1"/>
</dbReference>
<reference evidence="5" key="1">
    <citation type="submission" date="2022-02" db="EMBL/GenBank/DDBJ databases">
        <authorList>
            <person name="Giguere J D."/>
        </authorList>
    </citation>
    <scope>NUCLEOTIDE SEQUENCE</scope>
    <source>
        <strain evidence="5">CCAP 1055/1</strain>
    </source>
</reference>
<sequence length="432" mass="47920">MAYSEAERDISAKDAAVRRLLSLAKIKVAHPAPFSNITKLDIFDCGISSLPDSFAEAFPELSILFLSKNKFKEMPKMIGDCPKLQMVSFKDNMLATIHPDALQPQMRWLILTNNRLSNLPESIGRCQKLQKFMLSGNQVESLPDTIRNCISLELIRLASNKLKEPPTALLDIPSLRWVALSGNPFLQHLQPSSEALDILEEVEESIGEVLGQGAGGVTRKVLWRDRVVAVKEYNGAMTSDGLPEEERRISCAASALNSACFIEVLGETQAGSLVMEYLDQYSALAGPPSFETCSRDVYTDSVCIVHDEQAEKILSHLLEALAKLHSVGICHGDFYGHNILVSQDGSDVRLSDFGAAFFYDREHEYGTSIEAIELRSFAVLVEEVNSLLKQQSERLDKLVRKCREQGCSFAKLHIWWKQLQLAGLASAFAVDA</sequence>
<dbReference type="PROSITE" id="PS00107">
    <property type="entry name" value="PROTEIN_KINASE_ATP"/>
    <property type="match status" value="1"/>
</dbReference>
<dbReference type="Pfam" id="PF13855">
    <property type="entry name" value="LRR_8"/>
    <property type="match status" value="1"/>
</dbReference>
<feature type="binding site" evidence="3">
    <location>
        <position position="231"/>
    </location>
    <ligand>
        <name>ATP</name>
        <dbReference type="ChEBI" id="CHEBI:30616"/>
    </ligand>
</feature>
<dbReference type="PANTHER" id="PTHR48051:SF1">
    <property type="entry name" value="RAS SUPPRESSOR PROTEIN 1"/>
    <property type="match status" value="1"/>
</dbReference>
<dbReference type="GO" id="GO:0005524">
    <property type="term" value="F:ATP binding"/>
    <property type="evidence" value="ECO:0007669"/>
    <property type="project" value="UniProtKB-UniRule"/>
</dbReference>
<name>A0A8J9S3K9_PHATR</name>
<dbReference type="PROSITE" id="PS50011">
    <property type="entry name" value="PROTEIN_KINASE_DOM"/>
    <property type="match status" value="1"/>
</dbReference>
<dbReference type="InterPro" id="IPR001611">
    <property type="entry name" value="Leu-rich_rpt"/>
</dbReference>
<evidence type="ECO:0000256" key="1">
    <source>
        <dbReference type="ARBA" id="ARBA00022614"/>
    </source>
</evidence>
<keyword evidence="1" id="KW-0433">Leucine-rich repeat</keyword>
<protein>
    <recommendedName>
        <fullName evidence="4">Protein kinase domain-containing protein</fullName>
    </recommendedName>
</protein>
<accession>A0A8J9S3K9</accession>
<dbReference type="InterPro" id="IPR017441">
    <property type="entry name" value="Protein_kinase_ATP_BS"/>
</dbReference>
<keyword evidence="2" id="KW-0677">Repeat</keyword>
<evidence type="ECO:0000259" key="4">
    <source>
        <dbReference type="PROSITE" id="PS50011"/>
    </source>
</evidence>
<dbReference type="Gene3D" id="3.80.10.10">
    <property type="entry name" value="Ribonuclease Inhibitor"/>
    <property type="match status" value="1"/>
</dbReference>
<dbReference type="SMART" id="SM00220">
    <property type="entry name" value="S_TKc"/>
    <property type="match status" value="1"/>
</dbReference>
<dbReference type="InterPro" id="IPR050216">
    <property type="entry name" value="LRR_domain-containing"/>
</dbReference>
<keyword evidence="3" id="KW-0547">Nucleotide-binding</keyword>
<keyword evidence="3" id="KW-0067">ATP-binding</keyword>
<dbReference type="InterPro" id="IPR003591">
    <property type="entry name" value="Leu-rich_rpt_typical-subtyp"/>
</dbReference>
<dbReference type="Proteomes" id="UP000836788">
    <property type="component" value="Chromosome 14"/>
</dbReference>
<dbReference type="SUPFAM" id="SSF56112">
    <property type="entry name" value="Protein kinase-like (PK-like)"/>
    <property type="match status" value="1"/>
</dbReference>
<dbReference type="InterPro" id="IPR011009">
    <property type="entry name" value="Kinase-like_dom_sf"/>
</dbReference>
<dbReference type="GO" id="GO:0004672">
    <property type="term" value="F:protein kinase activity"/>
    <property type="evidence" value="ECO:0007669"/>
    <property type="project" value="InterPro"/>
</dbReference>
<evidence type="ECO:0000256" key="2">
    <source>
        <dbReference type="ARBA" id="ARBA00022737"/>
    </source>
</evidence>
<feature type="domain" description="Protein kinase" evidence="4">
    <location>
        <begin position="204"/>
        <end position="432"/>
    </location>
</feature>
<dbReference type="EMBL" id="OU594955">
    <property type="protein sequence ID" value="CAG9280900.1"/>
    <property type="molecule type" value="Genomic_DNA"/>
</dbReference>
<dbReference type="SUPFAM" id="SSF52058">
    <property type="entry name" value="L domain-like"/>
    <property type="match status" value="1"/>
</dbReference>
<gene>
    <name evidence="5" type="ORF">PTTT1_LOCUS14766</name>
</gene>
<dbReference type="AlphaFoldDB" id="A0A8J9S3K9"/>
<proteinExistence type="predicted"/>
<dbReference type="SMART" id="SM00369">
    <property type="entry name" value="LRR_TYP"/>
    <property type="match status" value="3"/>
</dbReference>
<dbReference type="InterPro" id="IPR000719">
    <property type="entry name" value="Prot_kinase_dom"/>
</dbReference>
<organism evidence="5">
    <name type="scientific">Phaeodactylum tricornutum</name>
    <name type="common">Diatom</name>
    <dbReference type="NCBI Taxonomy" id="2850"/>
    <lineage>
        <taxon>Eukaryota</taxon>
        <taxon>Sar</taxon>
        <taxon>Stramenopiles</taxon>
        <taxon>Ochrophyta</taxon>
        <taxon>Bacillariophyta</taxon>
        <taxon>Bacillariophyceae</taxon>
        <taxon>Bacillariophycidae</taxon>
        <taxon>Naviculales</taxon>
        <taxon>Phaeodactylaceae</taxon>
        <taxon>Phaeodactylum</taxon>
    </lineage>
</organism>